<dbReference type="GO" id="GO:0004176">
    <property type="term" value="F:ATP-dependent peptidase activity"/>
    <property type="evidence" value="ECO:0007669"/>
    <property type="project" value="InterPro"/>
</dbReference>
<comment type="subcellular location">
    <subcellularLocation>
        <location evidence="2">Membrane</location>
        <topology evidence="2">Multi-pass membrane protein</topology>
    </subcellularLocation>
</comment>
<protein>
    <submittedName>
        <fullName evidence="18">FtsH protease</fullName>
    </submittedName>
</protein>
<dbReference type="FunFam" id="1.10.8.60:FF:000001">
    <property type="entry name" value="ATP-dependent zinc metalloprotease FtsH"/>
    <property type="match status" value="1"/>
</dbReference>
<dbReference type="SUPFAM" id="SSF52540">
    <property type="entry name" value="P-loop containing nucleoside triphosphate hydrolases"/>
    <property type="match status" value="1"/>
</dbReference>
<dbReference type="CDD" id="cd19501">
    <property type="entry name" value="RecA-like_FtsH"/>
    <property type="match status" value="1"/>
</dbReference>
<evidence type="ECO:0000256" key="16">
    <source>
        <dbReference type="SAM" id="MobiDB-lite"/>
    </source>
</evidence>
<dbReference type="GO" id="GO:0005524">
    <property type="term" value="F:ATP binding"/>
    <property type="evidence" value="ECO:0007669"/>
    <property type="project" value="UniProtKB-KW"/>
</dbReference>
<dbReference type="STRING" id="670386.D3BAR8"/>
<comment type="cofactor">
    <cofactor evidence="1">
        <name>Zn(2+)</name>
        <dbReference type="ChEBI" id="CHEBI:29105"/>
    </cofactor>
</comment>
<dbReference type="InterPro" id="IPR003960">
    <property type="entry name" value="ATPase_AAA_CS"/>
</dbReference>
<feature type="compositionally biased region" description="Low complexity" evidence="16">
    <location>
        <begin position="740"/>
        <end position="768"/>
    </location>
</feature>
<dbReference type="Pfam" id="PF00004">
    <property type="entry name" value="AAA"/>
    <property type="match status" value="1"/>
</dbReference>
<evidence type="ECO:0000256" key="4">
    <source>
        <dbReference type="ARBA" id="ARBA00010550"/>
    </source>
</evidence>
<gene>
    <name evidence="18" type="ORF">PPL_05649</name>
</gene>
<evidence type="ECO:0000256" key="9">
    <source>
        <dbReference type="ARBA" id="ARBA00022801"/>
    </source>
</evidence>
<dbReference type="MEROPS" id="M41.A18"/>
<dbReference type="InterPro" id="IPR003593">
    <property type="entry name" value="AAA+_ATPase"/>
</dbReference>
<evidence type="ECO:0000256" key="14">
    <source>
        <dbReference type="ARBA" id="ARBA00023049"/>
    </source>
</evidence>
<organism evidence="18 19">
    <name type="scientific">Heterostelium pallidum (strain ATCC 26659 / Pp 5 / PN500)</name>
    <name type="common">Cellular slime mold</name>
    <name type="synonym">Polysphondylium pallidum</name>
    <dbReference type="NCBI Taxonomy" id="670386"/>
    <lineage>
        <taxon>Eukaryota</taxon>
        <taxon>Amoebozoa</taxon>
        <taxon>Evosea</taxon>
        <taxon>Eumycetozoa</taxon>
        <taxon>Dictyostelia</taxon>
        <taxon>Acytosteliales</taxon>
        <taxon>Acytosteliaceae</taxon>
        <taxon>Heterostelium</taxon>
    </lineage>
</organism>
<proteinExistence type="inferred from homology"/>
<keyword evidence="9" id="KW-0378">Hydrolase</keyword>
<evidence type="ECO:0000256" key="2">
    <source>
        <dbReference type="ARBA" id="ARBA00004141"/>
    </source>
</evidence>
<keyword evidence="11" id="KW-0067">ATP-binding</keyword>
<evidence type="ECO:0000313" key="18">
    <source>
        <dbReference type="EMBL" id="EFA81655.1"/>
    </source>
</evidence>
<keyword evidence="12" id="KW-0809">Transit peptide</keyword>
<keyword evidence="8" id="KW-0547">Nucleotide-binding</keyword>
<dbReference type="AlphaFoldDB" id="D3BAR8"/>
<feature type="compositionally biased region" description="Basic and acidic residues" evidence="16">
    <location>
        <begin position="684"/>
        <end position="702"/>
    </location>
</feature>
<comment type="similarity">
    <text evidence="3">In the C-terminal section; belongs to the peptidase M41 family.</text>
</comment>
<reference evidence="18 19" key="1">
    <citation type="journal article" date="2011" name="Genome Res.">
        <title>Phylogeny-wide analysis of social amoeba genomes highlights ancient origins for complex intercellular communication.</title>
        <authorList>
            <person name="Heidel A.J."/>
            <person name="Lawal H.M."/>
            <person name="Felder M."/>
            <person name="Schilde C."/>
            <person name="Helps N.R."/>
            <person name="Tunggal B."/>
            <person name="Rivero F."/>
            <person name="John U."/>
            <person name="Schleicher M."/>
            <person name="Eichinger L."/>
            <person name="Platzer M."/>
            <person name="Noegel A.A."/>
            <person name="Schaap P."/>
            <person name="Gloeckner G."/>
        </authorList>
    </citation>
    <scope>NUCLEOTIDE SEQUENCE [LARGE SCALE GENOMIC DNA]</scope>
    <source>
        <strain evidence="19">ATCC 26659 / Pp 5 / PN500</strain>
    </source>
</reference>
<evidence type="ECO:0000256" key="15">
    <source>
        <dbReference type="ARBA" id="ARBA00023136"/>
    </source>
</evidence>
<dbReference type="PROSITE" id="PS00674">
    <property type="entry name" value="AAA"/>
    <property type="match status" value="1"/>
</dbReference>
<accession>D3BAR8</accession>
<dbReference type="InterPro" id="IPR027417">
    <property type="entry name" value="P-loop_NTPase"/>
</dbReference>
<evidence type="ECO:0000256" key="6">
    <source>
        <dbReference type="ARBA" id="ARBA00022692"/>
    </source>
</evidence>
<evidence type="ECO:0000256" key="12">
    <source>
        <dbReference type="ARBA" id="ARBA00022946"/>
    </source>
</evidence>
<dbReference type="OMA" id="ERLACDF"/>
<dbReference type="SUPFAM" id="SSF140990">
    <property type="entry name" value="FtsH protease domain-like"/>
    <property type="match status" value="1"/>
</dbReference>
<evidence type="ECO:0000256" key="1">
    <source>
        <dbReference type="ARBA" id="ARBA00001947"/>
    </source>
</evidence>
<dbReference type="GO" id="GO:0007005">
    <property type="term" value="P:mitochondrion organization"/>
    <property type="evidence" value="ECO:0007669"/>
    <property type="project" value="TreeGrafter"/>
</dbReference>
<dbReference type="GO" id="GO:0046872">
    <property type="term" value="F:metal ion binding"/>
    <property type="evidence" value="ECO:0007669"/>
    <property type="project" value="UniProtKB-KW"/>
</dbReference>
<dbReference type="InterPro" id="IPR037219">
    <property type="entry name" value="Peptidase_M41-like"/>
</dbReference>
<evidence type="ECO:0000256" key="7">
    <source>
        <dbReference type="ARBA" id="ARBA00022723"/>
    </source>
</evidence>
<evidence type="ECO:0000256" key="11">
    <source>
        <dbReference type="ARBA" id="ARBA00022840"/>
    </source>
</evidence>
<evidence type="ECO:0000313" key="19">
    <source>
        <dbReference type="Proteomes" id="UP000001396"/>
    </source>
</evidence>
<keyword evidence="15" id="KW-0472">Membrane</keyword>
<comment type="similarity">
    <text evidence="4">In the N-terminal section; belongs to the AAA ATPase family.</text>
</comment>
<dbReference type="InterPro" id="IPR003959">
    <property type="entry name" value="ATPase_AAA_core"/>
</dbReference>
<dbReference type="Proteomes" id="UP000001396">
    <property type="component" value="Unassembled WGS sequence"/>
</dbReference>
<dbReference type="FunFam" id="1.20.58.760:FF:000001">
    <property type="entry name" value="ATP-dependent zinc metalloprotease FtsH"/>
    <property type="match status" value="1"/>
</dbReference>
<sequence>MSRNSLLSLTRCYRQHHLNTSNAAAGVSSLIKSNISSLSNNVNSELKLNQYFKNGGLASSLIKEEQQQQTDRLVQNNTTLRSYSQINKAQQQKQQQQQQTNVDILAKQSTPLRWVPIKSSSQLFALNNHFIKSNIDYQVRLISTKKKGSTVKKDSYDYGNGKSDGNQTKGFLSLPQPLEVKVQGNTSPLKIFVIMLITASVVYYFYFNQTNPGASGSSNSSGILSVITSKPYKKVLQRPKETFDDVIGADEAKSELQDLVDYLRNPNKYIDRNIVIPKGILLVGPPGTGKTLLAKALAGEARIPFLTINGSEFEEMFIGVGAKRVRDLFETARKNAPCIVFIDEIDSVGGSRSKRVNYHPSEALNQLLVELDGFNGREGVVVIAATNYQETLDAALVRSGRFDRSIQVPLPDCKSRKQIIELYLKNKKFSTGVNTQIIAQGTPGFSGADLFNLVNWAALDTTRNDRPEISMESLENAKENIIMGKERHSLILSDEARRICAYHEAGHALVALFTEGSKDVHKATIMPRGDALGLVSMLQKDDFFQTKKQYLAEMDVAMGGRAAEELVLGVDNISQGASSDIKKATSIAKSMVMKLGMSDKVGKIYIDSEKKLSVQQRELVDSEVKAYLDQSFERACELLKKHSKEHHLLAEALLEYETLNLEEIKSIINKKPLVNKKNRSELLKEREEKEKKRQEEFKKKDTTQPMPKSNIIVIPQSNNPTPSTNNPGRLSISISRPGTSQQQQSNNNVNNNNNNNNNNNEQQSSSNNTKPSEGKNITITDANNKSDINNK</sequence>
<dbReference type="GO" id="GO:0005743">
    <property type="term" value="C:mitochondrial inner membrane"/>
    <property type="evidence" value="ECO:0007669"/>
    <property type="project" value="TreeGrafter"/>
</dbReference>
<dbReference type="Pfam" id="PF17862">
    <property type="entry name" value="AAA_lid_3"/>
    <property type="match status" value="1"/>
</dbReference>
<dbReference type="PANTHER" id="PTHR23076">
    <property type="entry name" value="METALLOPROTEASE M41 FTSH"/>
    <property type="match status" value="1"/>
</dbReference>
<feature type="compositionally biased region" description="Low complexity" evidence="16">
    <location>
        <begin position="715"/>
        <end position="727"/>
    </location>
</feature>
<dbReference type="RefSeq" id="XP_020433772.1">
    <property type="nucleotide sequence ID" value="XM_020576523.1"/>
</dbReference>
<dbReference type="GeneID" id="31361133"/>
<dbReference type="SMART" id="SM00382">
    <property type="entry name" value="AAA"/>
    <property type="match status" value="1"/>
</dbReference>
<evidence type="ECO:0000256" key="8">
    <source>
        <dbReference type="ARBA" id="ARBA00022741"/>
    </source>
</evidence>
<dbReference type="FunCoup" id="D3BAR8">
    <property type="interactions" value="33"/>
</dbReference>
<dbReference type="InParanoid" id="D3BAR8"/>
<keyword evidence="5 18" id="KW-0645">Protease</keyword>
<dbReference type="InterPro" id="IPR041569">
    <property type="entry name" value="AAA_lid_3"/>
</dbReference>
<dbReference type="Pfam" id="PF01434">
    <property type="entry name" value="Peptidase_M41"/>
    <property type="match status" value="1"/>
</dbReference>
<keyword evidence="6" id="KW-0812">Transmembrane</keyword>
<evidence type="ECO:0000256" key="3">
    <source>
        <dbReference type="ARBA" id="ARBA00010044"/>
    </source>
</evidence>
<feature type="compositionally biased region" description="Polar residues" evidence="16">
    <location>
        <begin position="769"/>
        <end position="791"/>
    </location>
</feature>
<dbReference type="EMBL" id="ADBJ01000025">
    <property type="protein sequence ID" value="EFA81655.1"/>
    <property type="molecule type" value="Genomic_DNA"/>
</dbReference>
<evidence type="ECO:0000256" key="5">
    <source>
        <dbReference type="ARBA" id="ARBA00022670"/>
    </source>
</evidence>
<keyword evidence="19" id="KW-1185">Reference proteome</keyword>
<dbReference type="Gene3D" id="1.10.8.60">
    <property type="match status" value="1"/>
</dbReference>
<dbReference type="InterPro" id="IPR000642">
    <property type="entry name" value="Peptidase_M41"/>
</dbReference>
<dbReference type="GO" id="GO:0016887">
    <property type="term" value="F:ATP hydrolysis activity"/>
    <property type="evidence" value="ECO:0007669"/>
    <property type="project" value="InterPro"/>
</dbReference>
<dbReference type="Gene3D" id="1.20.58.760">
    <property type="entry name" value="Peptidase M41"/>
    <property type="match status" value="1"/>
</dbReference>
<keyword evidence="14" id="KW-0482">Metalloprotease</keyword>
<keyword evidence="10" id="KW-0862">Zinc</keyword>
<dbReference type="GO" id="GO:0006515">
    <property type="term" value="P:protein quality control for misfolded or incompletely synthesized proteins"/>
    <property type="evidence" value="ECO:0007669"/>
    <property type="project" value="TreeGrafter"/>
</dbReference>
<evidence type="ECO:0000256" key="10">
    <source>
        <dbReference type="ARBA" id="ARBA00022833"/>
    </source>
</evidence>
<name>D3BAR8_HETP5</name>
<evidence type="ECO:0000256" key="13">
    <source>
        <dbReference type="ARBA" id="ARBA00022989"/>
    </source>
</evidence>
<keyword evidence="13" id="KW-1133">Transmembrane helix</keyword>
<feature type="region of interest" description="Disordered" evidence="16">
    <location>
        <begin position="684"/>
        <end position="791"/>
    </location>
</feature>
<dbReference type="FunFam" id="3.40.50.300:FF:000277">
    <property type="entry name" value="ATP-dependent zinc metalloprotease FtsH"/>
    <property type="match status" value="1"/>
</dbReference>
<comment type="caution">
    <text evidence="18">The sequence shown here is derived from an EMBL/GenBank/DDBJ whole genome shotgun (WGS) entry which is preliminary data.</text>
</comment>
<dbReference type="GO" id="GO:0004222">
    <property type="term" value="F:metalloendopeptidase activity"/>
    <property type="evidence" value="ECO:0007669"/>
    <property type="project" value="InterPro"/>
</dbReference>
<dbReference type="Gene3D" id="3.40.50.300">
    <property type="entry name" value="P-loop containing nucleotide triphosphate hydrolases"/>
    <property type="match status" value="1"/>
</dbReference>
<feature type="domain" description="AAA+ ATPase" evidence="17">
    <location>
        <begin position="276"/>
        <end position="412"/>
    </location>
</feature>
<dbReference type="PANTHER" id="PTHR23076:SF97">
    <property type="entry name" value="ATP-DEPENDENT ZINC METALLOPROTEASE YME1L1"/>
    <property type="match status" value="1"/>
</dbReference>
<evidence type="ECO:0000259" key="17">
    <source>
        <dbReference type="SMART" id="SM00382"/>
    </source>
</evidence>
<keyword evidence="7" id="KW-0479">Metal-binding</keyword>